<feature type="compositionally biased region" description="Gly residues" evidence="2">
    <location>
        <begin position="1338"/>
        <end position="1352"/>
    </location>
</feature>
<organism evidence="4 5">
    <name type="scientific">Dyadobacter endophyticus</name>
    <dbReference type="NCBI Taxonomy" id="1749036"/>
    <lineage>
        <taxon>Bacteria</taxon>
        <taxon>Pseudomonadati</taxon>
        <taxon>Bacteroidota</taxon>
        <taxon>Cytophagia</taxon>
        <taxon>Cytophagales</taxon>
        <taxon>Spirosomataceae</taxon>
        <taxon>Dyadobacter</taxon>
    </lineage>
</organism>
<dbReference type="RefSeq" id="WP_188935406.1">
    <property type="nucleotide sequence ID" value="NZ_BMIA01000003.1"/>
</dbReference>
<reference evidence="5" key="1">
    <citation type="journal article" date="2019" name="Int. J. Syst. Evol. Microbiol.">
        <title>The Global Catalogue of Microorganisms (GCM) 10K type strain sequencing project: providing services to taxonomists for standard genome sequencing and annotation.</title>
        <authorList>
            <consortium name="The Broad Institute Genomics Platform"/>
            <consortium name="The Broad Institute Genome Sequencing Center for Infectious Disease"/>
            <person name="Wu L."/>
            <person name="Ma J."/>
        </authorList>
    </citation>
    <scope>NUCLEOTIDE SEQUENCE [LARGE SCALE GENOMIC DNA]</scope>
    <source>
        <strain evidence="5">CGMCC 1.15288</strain>
    </source>
</reference>
<sequence length="1500" mass="167895">MADKRTRWIIEATSNIPDINKQLEQLISLQRTQNELTQQNTTSTALAIQRQREQIEQLSSAQTKANSTSSAGVKQQTDMMGALRKEYDLLSRQLSGLAQLAAGAWAVGQLKTYVQEVIKAKSANDGFVASMEQMLGSRLKAEELNAKLINIALKSPFNIDQLQEVTKKLQGMGVETEKLIPYINMLGDISAIVGSQKLPLIAKALTDVQSKHVLMAQEIKQFTDNGVPLYDLLAKSMQKPVEEIRKLATVHKLTFVEVEKALMDATQKGGLYYGQMAAQSKQLAGQVSNLGDLYTQAKARIGDYFENGIRSGIKATGEFITATIGSENAITRTLTALKAALAVWISYRTAVLSVDAAKKANNVTTLAGLASIEASTVATVGLTGVTASLSGALNGLKVAFMANPFGFVATAVTSLISLFYTFKAATIEVSEAQSIEAENLRKTNTEIENAIQRVKGLTVGTAERKKATEELIAKYPELFKHLDAEALGNAQLETVLKRVNAQYREKIQLAIIDAKNNTLLEQQIDLEKQRYEIVKKLREENSAISLKFSDDSQFIAELNRRLQLIQSGVQSVSQTGVSLGGGNFSDGGVTQQMIMNARTLEAETKKVQESITKNLNEQAGIRVKIDASEQNQKIVELRRQLRNHEITVDEFNKKVEALGKESVSKQVKAVEEGEDKKKKAKKTSLELSLENDLAELKSMQKTYEVKMQIINTEEKLKIEQAKRAITDKEDQEARILSIEKESANKRGALALEYATKELASLKKWLDDQVDQHQKKDGKLRALREVQEWDIEKHNKKIKELDEQLVDIQAEQNEKRIKLNKDMYAEMAANEGHFWKTREELYLEASISFGELELANMRDRKAALEQLADTYKDSVLEQEKYKQILVDIAVLTGKITDAEKENFDKHDALIKEKLARVKEYFNVALDAVAQLSQADYEAMASSWDAATEAVDKFYDYAMEANKKAFEYQLENSEYSLEQMTAMWETYAERQRMTLESKQSFDTAAANMKNIIENMKEVDANMNKFTQLLSEGKYFAAVINGITNIFQAKKRLAEDEKEMRRLEMEQEQAKYDQEIANIEKLLQIQQKAIQDAYDAKVEAINKEIEATEAKYAALKAQEEQFYSDSQLRLQKDDVYRQELLKAGEAREVQALMDARDRQVKAAQERGATAEEVARIVTAFEQLITDKHKEYQDAQGNVTKETSLANQEVKAQEADAVSEIEWNLQGALDELRTKLYDAQVQMQQAMVVVQHNAALAQIAIEEQKWEAMRRFAIAELKAAAAVALGKGNGKGHAIAMSQVIELENMQNPFSGIGGAYQIYAPGIPGSSRPSSPSRPRENVPVGGGTTVDGGGGGGTPNRPGRPRFHGDPWVTRDKWDPDANYGIDEIYTRIHEGERVMPTYLNQFLGPRVSNQDLVHGYLQYANLMDRLPSTEIPKIPEMVLPDFSMSGPASISTERLENEIREMRKAFEKKSLVNINVDQNGVGISEMRNQQKINYYNTFFKD</sequence>
<evidence type="ECO:0000313" key="5">
    <source>
        <dbReference type="Proteomes" id="UP000600214"/>
    </source>
</evidence>
<feature type="region of interest" description="Disordered" evidence="2">
    <location>
        <begin position="1320"/>
        <end position="1368"/>
    </location>
</feature>
<evidence type="ECO:0000259" key="3">
    <source>
        <dbReference type="Pfam" id="PF20155"/>
    </source>
</evidence>
<protein>
    <recommendedName>
        <fullName evidence="3">Tape measure protein N-terminal domain-containing protein</fullName>
    </recommendedName>
</protein>
<dbReference type="Proteomes" id="UP000600214">
    <property type="component" value="Unassembled WGS sequence"/>
</dbReference>
<dbReference type="EMBL" id="BMIA01000003">
    <property type="protein sequence ID" value="GGH42932.1"/>
    <property type="molecule type" value="Genomic_DNA"/>
</dbReference>
<feature type="domain" description="Tape measure protein N-terminal" evidence="3">
    <location>
        <begin position="117"/>
        <end position="301"/>
    </location>
</feature>
<dbReference type="Pfam" id="PF20155">
    <property type="entry name" value="TMP_3"/>
    <property type="match status" value="1"/>
</dbReference>
<keyword evidence="5" id="KW-1185">Reference proteome</keyword>
<feature type="coiled-coil region" evidence="1">
    <location>
        <begin position="783"/>
        <end position="817"/>
    </location>
</feature>
<keyword evidence="1" id="KW-0175">Coiled coil</keyword>
<accession>A0ABQ1YXY9</accession>
<dbReference type="InterPro" id="IPR013491">
    <property type="entry name" value="Tape_meas_N"/>
</dbReference>
<evidence type="ECO:0000313" key="4">
    <source>
        <dbReference type="EMBL" id="GGH42932.1"/>
    </source>
</evidence>
<feature type="coiled-coil region" evidence="1">
    <location>
        <begin position="711"/>
        <end position="741"/>
    </location>
</feature>
<name>A0ABQ1YXY9_9BACT</name>
<feature type="coiled-coil region" evidence="1">
    <location>
        <begin position="627"/>
        <end position="661"/>
    </location>
</feature>
<gene>
    <name evidence="4" type="ORF">GCM10007423_39930</name>
</gene>
<evidence type="ECO:0000256" key="2">
    <source>
        <dbReference type="SAM" id="MobiDB-lite"/>
    </source>
</evidence>
<comment type="caution">
    <text evidence="4">The sequence shown here is derived from an EMBL/GenBank/DDBJ whole genome shotgun (WGS) entry which is preliminary data.</text>
</comment>
<evidence type="ECO:0000256" key="1">
    <source>
        <dbReference type="SAM" id="Coils"/>
    </source>
</evidence>
<proteinExistence type="predicted"/>
<feature type="coiled-coil region" evidence="1">
    <location>
        <begin position="1043"/>
        <end position="1115"/>
    </location>
</feature>